<evidence type="ECO:0000313" key="1">
    <source>
        <dbReference type="EMBL" id="GAY71936.1"/>
    </source>
</evidence>
<dbReference type="AlphaFoldDB" id="A0A401FI19"/>
<protein>
    <submittedName>
        <fullName evidence="1">Uncharacterized protein</fullName>
    </submittedName>
</protein>
<sequence length="104" mass="11121">MVIAKMQRLNATIPDASLNNDSLAKVPITDEGTSSSEVIEVTATESVGVIIAPRTNANGNDNAGMNICVTNPTTTMVINDNQTDIDNVGRSHEQVAEYLYADLR</sequence>
<accession>A0A401FI19</accession>
<proteinExistence type="predicted"/>
<keyword evidence="2" id="KW-1185">Reference proteome</keyword>
<dbReference type="EMBL" id="BEXA01000001">
    <property type="protein sequence ID" value="GAY71936.1"/>
    <property type="molecule type" value="Genomic_DNA"/>
</dbReference>
<gene>
    <name evidence="1" type="ORF">NBRC111893_82</name>
</gene>
<reference evidence="1 2" key="1">
    <citation type="submission" date="2017-11" db="EMBL/GenBank/DDBJ databases">
        <title>Draft Genome Sequence of Lactobacillus curieae NBRC 111893 isolated from Koso, a Japanese sugar-Vegetable Fermented Beverage.</title>
        <authorList>
            <person name="Chiou T.Y."/>
            <person name="Oshima K."/>
            <person name="Suda W."/>
            <person name="Hattori M."/>
            <person name="Takahashi T."/>
        </authorList>
    </citation>
    <scope>NUCLEOTIDE SEQUENCE [LARGE SCALE GENOMIC DNA]</scope>
    <source>
        <strain evidence="1 2">NBRC111893</strain>
    </source>
</reference>
<dbReference type="Proteomes" id="UP000286974">
    <property type="component" value="Unassembled WGS sequence"/>
</dbReference>
<name>A0A401FI19_9LACO</name>
<comment type="caution">
    <text evidence="1">The sequence shown here is derived from an EMBL/GenBank/DDBJ whole genome shotgun (WGS) entry which is preliminary data.</text>
</comment>
<evidence type="ECO:0000313" key="2">
    <source>
        <dbReference type="Proteomes" id="UP000286974"/>
    </source>
</evidence>
<organism evidence="1 2">
    <name type="scientific">Lentilactobacillus kosonis</name>
    <dbReference type="NCBI Taxonomy" id="2810561"/>
    <lineage>
        <taxon>Bacteria</taxon>
        <taxon>Bacillati</taxon>
        <taxon>Bacillota</taxon>
        <taxon>Bacilli</taxon>
        <taxon>Lactobacillales</taxon>
        <taxon>Lactobacillaceae</taxon>
        <taxon>Lentilactobacillus</taxon>
    </lineage>
</organism>